<dbReference type="GO" id="GO:0005829">
    <property type="term" value="C:cytosol"/>
    <property type="evidence" value="ECO:0007669"/>
    <property type="project" value="TreeGrafter"/>
</dbReference>
<gene>
    <name evidence="2" type="ORF">I316_04771</name>
</gene>
<dbReference type="Gene3D" id="1.25.40.10">
    <property type="entry name" value="Tetratricopeptide repeat domain"/>
    <property type="match status" value="1"/>
</dbReference>
<reference evidence="3" key="2">
    <citation type="submission" date="2013-12" db="EMBL/GenBank/DDBJ databases">
        <title>Evolution of pathogenesis and genome organization in the Tremellales.</title>
        <authorList>
            <person name="Cuomo C."/>
            <person name="Litvintseva A."/>
            <person name="Heitman J."/>
            <person name="Chen Y."/>
            <person name="Sun S."/>
            <person name="Springer D."/>
            <person name="Dromer F."/>
            <person name="Young S."/>
            <person name="Zeng Q."/>
            <person name="Chapman S."/>
            <person name="Gujja S."/>
            <person name="Saif S."/>
            <person name="Birren B."/>
        </authorList>
    </citation>
    <scope>NUCLEOTIDE SEQUENCE [LARGE SCALE GENOMIC DNA]</scope>
    <source>
        <strain evidence="3">BCC8398</strain>
    </source>
</reference>
<proteinExistence type="inferred from homology"/>
<sequence>MPPRSGRQPTLESLLPPILSLLPNAYSAHQKALTTTARLVHSNQHALAIEILFNVAKELLKIGEGSSGVELGVRMVTIMGEGGVRVDDKSRASITQLLALTPAAGPWRKKLADTSIKWSQAHGDCPTGDPGLHQYIGEMYYKDHAFVLAEQHLLASGKRDAALTLAEMMFEWSEKGKLDPGPYAVRGTLPFLAQSPPSIQPALTFLSTFLSKLSSPSSPSHKIFITALPSQTSFSVSEIHLTTSPTLNFLQLALITVQRAPAPGVSGVAARGMDGGIAREWDALVRRYSRSSGAGGVLGQGEVQEVLMQISTGVFKIPPPRGAGGNDLLQNLMGSLFGGGGGGAGGAGGRGAIGAR</sequence>
<name>A0A1B9GRS9_9TREE</name>
<dbReference type="OrthoDB" id="10252405at2759"/>
<dbReference type="PANTHER" id="PTHR12875:SF0">
    <property type="entry name" value="GOLGI TO ER TRAFFIC PROTEIN 4 HOMOLOG"/>
    <property type="match status" value="1"/>
</dbReference>
<evidence type="ECO:0000313" key="2">
    <source>
        <dbReference type="EMBL" id="OCF33697.1"/>
    </source>
</evidence>
<evidence type="ECO:0000313" key="3">
    <source>
        <dbReference type="Proteomes" id="UP000092666"/>
    </source>
</evidence>
<dbReference type="STRING" id="1296120.A0A1B9GRS9"/>
<dbReference type="AlphaFoldDB" id="A0A1B9GRS9"/>
<dbReference type="PANTHER" id="PTHR12875">
    <property type="entry name" value="GOLGI TO ER TRAFFIC PROTEIN 4 HOMOLOG"/>
    <property type="match status" value="1"/>
</dbReference>
<dbReference type="Proteomes" id="UP000092666">
    <property type="component" value="Unassembled WGS sequence"/>
</dbReference>
<accession>A0A1B9GRS9</accession>
<keyword evidence="3" id="KW-1185">Reference proteome</keyword>
<organism evidence="2 3">
    <name type="scientific">Kwoniella heveanensis BCC8398</name>
    <dbReference type="NCBI Taxonomy" id="1296120"/>
    <lineage>
        <taxon>Eukaryota</taxon>
        <taxon>Fungi</taxon>
        <taxon>Dikarya</taxon>
        <taxon>Basidiomycota</taxon>
        <taxon>Agaricomycotina</taxon>
        <taxon>Tremellomycetes</taxon>
        <taxon>Tremellales</taxon>
        <taxon>Cryptococcaceae</taxon>
        <taxon>Kwoniella</taxon>
    </lineage>
</organism>
<dbReference type="InterPro" id="IPR011990">
    <property type="entry name" value="TPR-like_helical_dom_sf"/>
</dbReference>
<evidence type="ECO:0000256" key="1">
    <source>
        <dbReference type="ARBA" id="ARBA00005351"/>
    </source>
</evidence>
<dbReference type="GO" id="GO:0045048">
    <property type="term" value="P:protein insertion into ER membrane"/>
    <property type="evidence" value="ECO:0007669"/>
    <property type="project" value="InterPro"/>
</dbReference>
<dbReference type="EMBL" id="KI669504">
    <property type="protein sequence ID" value="OCF33697.1"/>
    <property type="molecule type" value="Genomic_DNA"/>
</dbReference>
<dbReference type="Pfam" id="PF04190">
    <property type="entry name" value="GET4"/>
    <property type="match status" value="1"/>
</dbReference>
<comment type="similarity">
    <text evidence="1">Belongs to the GET4 family.</text>
</comment>
<protein>
    <submittedName>
        <fullName evidence="2">Cytoplasmic protein</fullName>
    </submittedName>
</protein>
<dbReference type="InterPro" id="IPR007317">
    <property type="entry name" value="GET4"/>
</dbReference>
<reference evidence="2 3" key="1">
    <citation type="submission" date="2013-07" db="EMBL/GenBank/DDBJ databases">
        <title>The Genome Sequence of Cryptococcus heveanensis BCC8398.</title>
        <authorList>
            <consortium name="The Broad Institute Genome Sequencing Platform"/>
            <person name="Cuomo C."/>
            <person name="Litvintseva A."/>
            <person name="Chen Y."/>
            <person name="Heitman J."/>
            <person name="Sun S."/>
            <person name="Springer D."/>
            <person name="Dromer F."/>
            <person name="Young S.K."/>
            <person name="Zeng Q."/>
            <person name="Gargeya S."/>
            <person name="Fitzgerald M."/>
            <person name="Abouelleil A."/>
            <person name="Alvarado L."/>
            <person name="Berlin A.M."/>
            <person name="Chapman S.B."/>
            <person name="Dewar J."/>
            <person name="Goldberg J."/>
            <person name="Griggs A."/>
            <person name="Gujja S."/>
            <person name="Hansen M."/>
            <person name="Howarth C."/>
            <person name="Imamovic A."/>
            <person name="Larimer J."/>
            <person name="McCowan C."/>
            <person name="Murphy C."/>
            <person name="Pearson M."/>
            <person name="Priest M."/>
            <person name="Roberts A."/>
            <person name="Saif S."/>
            <person name="Shea T."/>
            <person name="Sykes S."/>
            <person name="Wortman J."/>
            <person name="Nusbaum C."/>
            <person name="Birren B."/>
        </authorList>
    </citation>
    <scope>NUCLEOTIDE SEQUENCE [LARGE SCALE GENOMIC DNA]</scope>
    <source>
        <strain evidence="2 3">BCC8398</strain>
    </source>
</reference>